<dbReference type="Proteomes" id="UP000239649">
    <property type="component" value="Unassembled WGS sequence"/>
</dbReference>
<dbReference type="OrthoDB" id="9976736at2759"/>
<gene>
    <name evidence="2" type="ORF">C2E20_7907</name>
</gene>
<keyword evidence="2" id="KW-0378">Hydrolase</keyword>
<comment type="caution">
    <text evidence="2">The sequence shown here is derived from an EMBL/GenBank/DDBJ whole genome shotgun (WGS) entry which is preliminary data.</text>
</comment>
<evidence type="ECO:0000313" key="2">
    <source>
        <dbReference type="EMBL" id="PSC68514.1"/>
    </source>
</evidence>
<name>A0A2P6V369_9CHLO</name>
<evidence type="ECO:0000256" key="1">
    <source>
        <dbReference type="SAM" id="SignalP"/>
    </source>
</evidence>
<dbReference type="InterPro" id="IPR036278">
    <property type="entry name" value="Sialidase_sf"/>
</dbReference>
<dbReference type="AlphaFoldDB" id="A0A2P6V369"/>
<proteinExistence type="predicted"/>
<feature type="chain" id="PRO_5015162551" evidence="1">
    <location>
        <begin position="20"/>
        <end position="468"/>
    </location>
</feature>
<organism evidence="2 3">
    <name type="scientific">Micractinium conductrix</name>
    <dbReference type="NCBI Taxonomy" id="554055"/>
    <lineage>
        <taxon>Eukaryota</taxon>
        <taxon>Viridiplantae</taxon>
        <taxon>Chlorophyta</taxon>
        <taxon>core chlorophytes</taxon>
        <taxon>Trebouxiophyceae</taxon>
        <taxon>Chlorellales</taxon>
        <taxon>Chlorellaceae</taxon>
        <taxon>Chlorella clade</taxon>
        <taxon>Micractinium</taxon>
    </lineage>
</organism>
<dbReference type="EMBL" id="LHPF02000036">
    <property type="protein sequence ID" value="PSC68514.1"/>
    <property type="molecule type" value="Genomic_DNA"/>
</dbReference>
<dbReference type="SUPFAM" id="SSF50939">
    <property type="entry name" value="Sialidases"/>
    <property type="match status" value="1"/>
</dbReference>
<sequence length="468" mass="50143">MGFVTLALALLSCAGLAAGLQPSSILLRPGEPDVFGPHPLVPPGAVPSRANRPLHNQGLVQVAYSDPATGVYLGSPSIARLNPDILLISHDFFPQYGKEKATEVLSSKAGGASWQPLALVPRIFWATLFVHRGAVYLLGTDDDAGANGVSMARSLDGGITWNQSVVLRPPPGCSFATGTVPVLLQGGFLYRSMEYWCGPTCSWPQGYIATLISAPAGGDADLLAPGAWRMARGVQFDGPSMLPAWMPAPVVSGGYLEGSAVRLPGGTGVGLLLRCRVYDAQSRTYTLQHACFFTLGPSPVLSDAPATRGAAGGGNSTVWHQGSGDGGMLRWQGFVDLPGGGNKFVCRWDPFTRRYLALTNPSIDRYGANPDARNILVLAHSPNLRDWRVATTLLVPHDGMPWEESLWKTGYQYADWIVDGDDIVASIRTAYDGANSFHDSNMITFKRIERYRKYLVDPVVEEEAAATA</sequence>
<accession>A0A2P6V369</accession>
<evidence type="ECO:0000313" key="3">
    <source>
        <dbReference type="Proteomes" id="UP000239649"/>
    </source>
</evidence>
<dbReference type="GO" id="GO:0016787">
    <property type="term" value="F:hydrolase activity"/>
    <property type="evidence" value="ECO:0007669"/>
    <property type="project" value="UniProtKB-KW"/>
</dbReference>
<keyword evidence="3" id="KW-1185">Reference proteome</keyword>
<reference evidence="2 3" key="1">
    <citation type="journal article" date="2018" name="Plant J.">
        <title>Genome sequences of Chlorella sorokiniana UTEX 1602 and Micractinium conductrix SAG 241.80: implications to maltose excretion by a green alga.</title>
        <authorList>
            <person name="Arriola M.B."/>
            <person name="Velmurugan N."/>
            <person name="Zhang Y."/>
            <person name="Plunkett M.H."/>
            <person name="Hondzo H."/>
            <person name="Barney B.M."/>
        </authorList>
    </citation>
    <scope>NUCLEOTIDE SEQUENCE [LARGE SCALE GENOMIC DNA]</scope>
    <source>
        <strain evidence="2 3">SAG 241.80</strain>
    </source>
</reference>
<protein>
    <submittedName>
        <fullName evidence="2">Glycosyl hydrolase</fullName>
    </submittedName>
</protein>
<keyword evidence="1" id="KW-0732">Signal</keyword>
<feature type="signal peptide" evidence="1">
    <location>
        <begin position="1"/>
        <end position="19"/>
    </location>
</feature>